<proteinExistence type="predicted"/>
<gene>
    <name evidence="1" type="ORF">L6164_003240</name>
</gene>
<reference evidence="1 2" key="1">
    <citation type="journal article" date="2022" name="DNA Res.">
        <title>Chromosomal-level genome assembly of the orchid tree Bauhinia variegata (Leguminosae; Cercidoideae) supports the allotetraploid origin hypothesis of Bauhinia.</title>
        <authorList>
            <person name="Zhong Y."/>
            <person name="Chen Y."/>
            <person name="Zheng D."/>
            <person name="Pang J."/>
            <person name="Liu Y."/>
            <person name="Luo S."/>
            <person name="Meng S."/>
            <person name="Qian L."/>
            <person name="Wei D."/>
            <person name="Dai S."/>
            <person name="Zhou R."/>
        </authorList>
    </citation>
    <scope>NUCLEOTIDE SEQUENCE [LARGE SCALE GENOMIC DNA]</scope>
    <source>
        <strain evidence="1">BV-YZ2020</strain>
    </source>
</reference>
<dbReference type="EMBL" id="CM039427">
    <property type="protein sequence ID" value="KAI4354373.1"/>
    <property type="molecule type" value="Genomic_DNA"/>
</dbReference>
<dbReference type="Proteomes" id="UP000828941">
    <property type="component" value="Chromosome 2"/>
</dbReference>
<keyword evidence="2" id="KW-1185">Reference proteome</keyword>
<accession>A0ACB9Q0S9</accession>
<sequence>MASKLETQIPINAPAEKLYEIFCSNTHHIANMCPKIVQSVGIHEGEWGIEGSIIVWKCLVDGKPMEAKEVVETIDKENNSITFKVLEGHILQIYKSFKFIVQVSPKENGSILNWTMEYEKLHYQVPDPHSLIKAATVMVKDIDANLIQANM</sequence>
<protein>
    <submittedName>
        <fullName evidence="1">Uncharacterized protein</fullName>
    </submittedName>
</protein>
<evidence type="ECO:0000313" key="2">
    <source>
        <dbReference type="Proteomes" id="UP000828941"/>
    </source>
</evidence>
<name>A0ACB9Q0S9_BAUVA</name>
<evidence type="ECO:0000313" key="1">
    <source>
        <dbReference type="EMBL" id="KAI4354373.1"/>
    </source>
</evidence>
<organism evidence="1 2">
    <name type="scientific">Bauhinia variegata</name>
    <name type="common">Purple orchid tree</name>
    <name type="synonym">Phanera variegata</name>
    <dbReference type="NCBI Taxonomy" id="167791"/>
    <lineage>
        <taxon>Eukaryota</taxon>
        <taxon>Viridiplantae</taxon>
        <taxon>Streptophyta</taxon>
        <taxon>Embryophyta</taxon>
        <taxon>Tracheophyta</taxon>
        <taxon>Spermatophyta</taxon>
        <taxon>Magnoliopsida</taxon>
        <taxon>eudicotyledons</taxon>
        <taxon>Gunneridae</taxon>
        <taxon>Pentapetalae</taxon>
        <taxon>rosids</taxon>
        <taxon>fabids</taxon>
        <taxon>Fabales</taxon>
        <taxon>Fabaceae</taxon>
        <taxon>Cercidoideae</taxon>
        <taxon>Cercideae</taxon>
        <taxon>Bauhiniinae</taxon>
        <taxon>Bauhinia</taxon>
    </lineage>
</organism>
<comment type="caution">
    <text evidence="1">The sequence shown here is derived from an EMBL/GenBank/DDBJ whole genome shotgun (WGS) entry which is preliminary data.</text>
</comment>